<dbReference type="Gene3D" id="3.90.780.10">
    <property type="entry name" value="5'-Nucleotidase, C-terminal domain"/>
    <property type="match status" value="1"/>
</dbReference>
<keyword evidence="1" id="KW-0732">Signal</keyword>
<gene>
    <name evidence="6" type="ORF">HNR44_002201</name>
</gene>
<evidence type="ECO:0000256" key="2">
    <source>
        <dbReference type="RuleBase" id="RU362119"/>
    </source>
</evidence>
<sequence length="469" mass="52892">MAEEQLYIYHTNDLHSQLRQWPKIVHYMEKQEQRHHSRGEHALFFDLGDHADRIHPITEATQGRGNIDLLNASPVQYATIGNNEGITFPKKSLDHLYTPANFHVLLSNLYTQEGNRPEWAQPTLITSLSSQGPDIGMIGLTAPFYPFYHELGWVIRDPFEVLDAELPRLQQSADIVIILSHLGLFLDEQIAASYDVDLILGSHTHHRLDPAPFVDGTMITQTGKLGTHIGAVTITYDSESKRMIKGSGTLVSMEGNLPHSEHTEKKMQSLQRKADDALDEVIATRDEPLAISWTEPSSFSTFLVQQLRAWCQVDIAMVHAGLLLASLRPGTITKGQLHRICPHPVNPCVVKLKGYQLIEAIHHSFTEKMIHLPLKGHGFRGYKLGRMVFDGLDVEVEKTPEGTYSVNKITFQGEDIDENQDYNVATADMLTFGSLYPEVASSKEKHYYMPEFIRDVLGWGLKKEEPTVK</sequence>
<proteinExistence type="inferred from homology"/>
<dbReference type="GO" id="GO:0009166">
    <property type="term" value="P:nucleotide catabolic process"/>
    <property type="evidence" value="ECO:0007669"/>
    <property type="project" value="InterPro"/>
</dbReference>
<dbReference type="RefSeq" id="WP_184404283.1">
    <property type="nucleotide sequence ID" value="NZ_JACHHJ010000003.1"/>
</dbReference>
<dbReference type="PRINTS" id="PR01607">
    <property type="entry name" value="APYRASEFAMLY"/>
</dbReference>
<dbReference type="GO" id="GO:0000166">
    <property type="term" value="F:nucleotide binding"/>
    <property type="evidence" value="ECO:0007669"/>
    <property type="project" value="UniProtKB-KW"/>
</dbReference>
<dbReference type="CDD" id="cd00845">
    <property type="entry name" value="MPP_UshA_N_like"/>
    <property type="match status" value="1"/>
</dbReference>
<dbReference type="AlphaFoldDB" id="A0A841Q232"/>
<keyword evidence="2" id="KW-0378">Hydrolase</keyword>
<dbReference type="InterPro" id="IPR011240">
    <property type="entry name" value="Pesterase_YunD"/>
</dbReference>
<organism evidence="6 7">
    <name type="scientific">Geomicrobium halophilum</name>
    <dbReference type="NCBI Taxonomy" id="549000"/>
    <lineage>
        <taxon>Bacteria</taxon>
        <taxon>Bacillati</taxon>
        <taxon>Bacillota</taxon>
        <taxon>Bacilli</taxon>
        <taxon>Bacillales</taxon>
        <taxon>Geomicrobium</taxon>
    </lineage>
</organism>
<dbReference type="InterPro" id="IPR004843">
    <property type="entry name" value="Calcineurin-like_PHP"/>
</dbReference>
<name>A0A841Q232_9BACL</name>
<dbReference type="PANTHER" id="PTHR11575">
    <property type="entry name" value="5'-NUCLEOTIDASE-RELATED"/>
    <property type="match status" value="1"/>
</dbReference>
<evidence type="ECO:0000259" key="4">
    <source>
        <dbReference type="Pfam" id="PF00149"/>
    </source>
</evidence>
<dbReference type="Pfam" id="PF02872">
    <property type="entry name" value="5_nucleotid_C"/>
    <property type="match status" value="1"/>
</dbReference>
<dbReference type="Gene3D" id="3.60.21.10">
    <property type="match status" value="1"/>
</dbReference>
<protein>
    <submittedName>
        <fullName evidence="6">2',3'-cyclic-nucleotide 2'-phosphodiesterase (5'-nucleotidase family)</fullName>
    </submittedName>
</protein>
<dbReference type="Proteomes" id="UP000568839">
    <property type="component" value="Unassembled WGS sequence"/>
</dbReference>
<dbReference type="Pfam" id="PF00149">
    <property type="entry name" value="Metallophos"/>
    <property type="match status" value="1"/>
</dbReference>
<dbReference type="PANTHER" id="PTHR11575:SF23">
    <property type="entry name" value="5-NUCLEOTIDASE FAMILY PROTEIN"/>
    <property type="match status" value="1"/>
</dbReference>
<keyword evidence="7" id="KW-1185">Reference proteome</keyword>
<evidence type="ECO:0000256" key="3">
    <source>
        <dbReference type="SAM" id="Coils"/>
    </source>
</evidence>
<evidence type="ECO:0000313" key="7">
    <source>
        <dbReference type="Proteomes" id="UP000568839"/>
    </source>
</evidence>
<keyword evidence="2" id="KW-0547">Nucleotide-binding</keyword>
<dbReference type="InterPro" id="IPR006179">
    <property type="entry name" value="5_nucleotidase/apyrase"/>
</dbReference>
<feature type="coiled-coil region" evidence="3">
    <location>
        <begin position="260"/>
        <end position="287"/>
    </location>
</feature>
<accession>A0A841Q232</accession>
<dbReference type="InterPro" id="IPR008334">
    <property type="entry name" value="5'-Nucleotdase_C"/>
</dbReference>
<feature type="domain" description="Calcineurin-like phosphoesterase" evidence="4">
    <location>
        <begin position="8"/>
        <end position="206"/>
    </location>
</feature>
<dbReference type="EMBL" id="JACHHJ010000003">
    <property type="protein sequence ID" value="MBB6450218.1"/>
    <property type="molecule type" value="Genomic_DNA"/>
</dbReference>
<comment type="similarity">
    <text evidence="2">Belongs to the 5'-nucleotidase family.</text>
</comment>
<dbReference type="InterPro" id="IPR029052">
    <property type="entry name" value="Metallo-depent_PP-like"/>
</dbReference>
<evidence type="ECO:0000313" key="6">
    <source>
        <dbReference type="EMBL" id="MBB6450218.1"/>
    </source>
</evidence>
<evidence type="ECO:0000256" key="1">
    <source>
        <dbReference type="ARBA" id="ARBA00022729"/>
    </source>
</evidence>
<evidence type="ECO:0000259" key="5">
    <source>
        <dbReference type="Pfam" id="PF02872"/>
    </source>
</evidence>
<dbReference type="SUPFAM" id="SSF56300">
    <property type="entry name" value="Metallo-dependent phosphatases"/>
    <property type="match status" value="1"/>
</dbReference>
<keyword evidence="3" id="KW-0175">Coiled coil</keyword>
<feature type="domain" description="5'-Nucleotidase C-terminal" evidence="5">
    <location>
        <begin position="292"/>
        <end position="431"/>
    </location>
</feature>
<comment type="caution">
    <text evidence="6">The sequence shown here is derived from an EMBL/GenBank/DDBJ whole genome shotgun (WGS) entry which is preliminary data.</text>
</comment>
<dbReference type="GO" id="GO:0008768">
    <property type="term" value="F:UDP-sugar diphosphatase activity"/>
    <property type="evidence" value="ECO:0007669"/>
    <property type="project" value="TreeGrafter"/>
</dbReference>
<dbReference type="SUPFAM" id="SSF55816">
    <property type="entry name" value="5'-nucleotidase (syn. UDP-sugar hydrolase), C-terminal domain"/>
    <property type="match status" value="1"/>
</dbReference>
<reference evidence="6 7" key="1">
    <citation type="submission" date="2020-08" db="EMBL/GenBank/DDBJ databases">
        <title>Genomic Encyclopedia of Type Strains, Phase IV (KMG-IV): sequencing the most valuable type-strain genomes for metagenomic binning, comparative biology and taxonomic classification.</title>
        <authorList>
            <person name="Goeker M."/>
        </authorList>
    </citation>
    <scope>NUCLEOTIDE SEQUENCE [LARGE SCALE GENOMIC DNA]</scope>
    <source>
        <strain evidence="6 7">DSM 21769</strain>
    </source>
</reference>
<dbReference type="GO" id="GO:0008253">
    <property type="term" value="F:5'-nucleotidase activity"/>
    <property type="evidence" value="ECO:0007669"/>
    <property type="project" value="TreeGrafter"/>
</dbReference>
<dbReference type="GO" id="GO:0030288">
    <property type="term" value="C:outer membrane-bounded periplasmic space"/>
    <property type="evidence" value="ECO:0007669"/>
    <property type="project" value="TreeGrafter"/>
</dbReference>
<dbReference type="PIRSF" id="PIRSF036361">
    <property type="entry name" value="YunD"/>
    <property type="match status" value="1"/>
</dbReference>
<dbReference type="InterPro" id="IPR036907">
    <property type="entry name" value="5'-Nucleotdase_C_sf"/>
</dbReference>